<gene>
    <name evidence="1" type="ORF">pSinB_266</name>
</gene>
<name>A0A142BPW7_9HYPH</name>
<keyword evidence="1" id="KW-0614">Plasmid</keyword>
<accession>A0A142BPW7</accession>
<sequence length="126" mass="13787">MALSADAFFLQATNRDITLSLQVGLASWPCPRICEKHLLPVVRAVRVDAVQLSVGDRLMSIATVIFLFINGRGTIRGLDGACLPGERLRLALDPATALRNFHPLAETTHSDDVEWGPRITAIPRET</sequence>
<reference evidence="1" key="1">
    <citation type="submission" date="2015-11" db="EMBL/GenBank/DDBJ databases">
        <title>Molecular characterization of pSinB plasmid of arsenite oxidizing, metalotolerant Sinorhizobium sp. M14 - insight into the heavy metal resistome of sinorhizobial extrachromosomal replicons.</title>
        <authorList>
            <person name="Romaniuk K."/>
            <person name="Decewicz P."/>
            <person name="Mielnicki S."/>
            <person name="Sklodowska A."/>
            <person name="Dziewit L."/>
            <person name="Drewniak L."/>
        </authorList>
    </citation>
    <scope>NUCLEOTIDE SEQUENCE</scope>
    <source>
        <strain evidence="1">M14</strain>
        <plasmid evidence="1">pSinB</plasmid>
    </source>
</reference>
<dbReference type="AlphaFoldDB" id="A0A142BPW7"/>
<proteinExistence type="predicted"/>
<dbReference type="EMBL" id="KU140623">
    <property type="protein sequence ID" value="AMP35125.1"/>
    <property type="molecule type" value="Genomic_DNA"/>
</dbReference>
<organism evidence="1">
    <name type="scientific">Sinorhizobium sp. M14</name>
    <dbReference type="NCBI Taxonomy" id="430451"/>
    <lineage>
        <taxon>Bacteria</taxon>
        <taxon>Pseudomonadati</taxon>
        <taxon>Pseudomonadota</taxon>
        <taxon>Alphaproteobacteria</taxon>
        <taxon>Hyphomicrobiales</taxon>
        <taxon>Rhizobiaceae</taxon>
        <taxon>Sinorhizobium/Ensifer group</taxon>
        <taxon>Sinorhizobium</taxon>
    </lineage>
</organism>
<geneLocation type="plasmid" evidence="1">
    <name>pSinB</name>
</geneLocation>
<protein>
    <submittedName>
        <fullName evidence="1">Uncharacterized protein</fullName>
    </submittedName>
</protein>
<evidence type="ECO:0000313" key="1">
    <source>
        <dbReference type="EMBL" id="AMP35125.1"/>
    </source>
</evidence>